<name>A0A023I1E6_ANOAN</name>
<dbReference type="Gene3D" id="1.10.287.3510">
    <property type="match status" value="1"/>
</dbReference>
<feature type="transmembrane region" description="Helical" evidence="1">
    <location>
        <begin position="120"/>
        <end position="141"/>
    </location>
</feature>
<dbReference type="EMBL" id="KF030962">
    <property type="protein sequence ID" value="AGS17929.1"/>
    <property type="molecule type" value="Genomic_DNA"/>
</dbReference>
<feature type="transmembrane region" description="Helical" evidence="1">
    <location>
        <begin position="96"/>
        <end position="114"/>
    </location>
</feature>
<geneLocation type="mitochondrion" evidence="2"/>
<dbReference type="EMBL" id="KF030963">
    <property type="protein sequence ID" value="AGS17943.1"/>
    <property type="molecule type" value="Genomic_DNA"/>
</dbReference>
<keyword evidence="2" id="KW-0496">Mitochondrion</keyword>
<gene>
    <name evidence="2" type="primary">ND4L</name>
</gene>
<protein>
    <submittedName>
        <fullName evidence="2">NADH dehydrogenase subunit 4L</fullName>
    </submittedName>
</protein>
<reference evidence="2" key="1">
    <citation type="journal article" date="2016" name="Mitochondrial DNA">
        <title>Complete male mitochondrial genome of Anodonta anatina (Mollusca: Unionidae).</title>
        <authorList>
            <person name="Soroka M."/>
            <person name="Burzynski A."/>
        </authorList>
    </citation>
    <scope>NUCLEOTIDE SEQUENCE</scope>
    <source>
        <strain evidence="2">247</strain>
        <strain evidence="3">320</strain>
    </source>
</reference>
<sequence>MKTFIKQLKTFNSKEETIIKGSEVCKGGDCFFEGFEVNSDEGSVIVNDFKLRKDEEKVISEEMVGIKDFSAYEDNLEIFTGGFEAYSGELESLVEGFDFFGMFILSMCCLLLQLHSLFSILLSLEVIGLVMCFNFVCSFIHAQWVSSFVLVFLCFEVSIISVLLSLMVGFVKGTGGDYVGVISSSRDF</sequence>
<proteinExistence type="predicted"/>
<keyword evidence="1" id="KW-0812">Transmembrane</keyword>
<accession>A0A023I1E6</accession>
<evidence type="ECO:0000313" key="2">
    <source>
        <dbReference type="EMBL" id="AGS17929.1"/>
    </source>
</evidence>
<evidence type="ECO:0000313" key="3">
    <source>
        <dbReference type="EMBL" id="AGS17943.1"/>
    </source>
</evidence>
<keyword evidence="1" id="KW-1133">Transmembrane helix</keyword>
<keyword evidence="1" id="KW-0472">Membrane</keyword>
<dbReference type="AlphaFoldDB" id="A0A023I1E6"/>
<evidence type="ECO:0000256" key="1">
    <source>
        <dbReference type="SAM" id="Phobius"/>
    </source>
</evidence>
<organism evidence="2">
    <name type="scientific">Anodonta anatina</name>
    <name type="common">Duck mussel</name>
    <dbReference type="NCBI Taxonomy" id="143294"/>
    <lineage>
        <taxon>Eukaryota</taxon>
        <taxon>Metazoa</taxon>
        <taxon>Spiralia</taxon>
        <taxon>Lophotrochozoa</taxon>
        <taxon>Mollusca</taxon>
        <taxon>Bivalvia</taxon>
        <taxon>Autobranchia</taxon>
        <taxon>Heteroconchia</taxon>
        <taxon>Palaeoheterodonta</taxon>
        <taxon>Unionida</taxon>
        <taxon>Unionoidea</taxon>
        <taxon>Unionidae</taxon>
        <taxon>Anodontinae</taxon>
        <taxon>Anodonta</taxon>
    </lineage>
</organism>
<feature type="transmembrane region" description="Helical" evidence="1">
    <location>
        <begin position="148"/>
        <end position="171"/>
    </location>
</feature>